<keyword evidence="3" id="KW-1185">Reference proteome</keyword>
<sequence length="83" mass="9491">MPFYPPNPGPRPYRPYPGQMSRRPGYYSPGLYPRQRQAGYNGQQSPSMWNNLNQVMTHVGHVSNGINMLRQAGSFISFFNNGR</sequence>
<evidence type="ECO:0000313" key="3">
    <source>
        <dbReference type="Proteomes" id="UP000186524"/>
    </source>
</evidence>
<gene>
    <name evidence="2" type="ORF">BLL40_09235</name>
</gene>
<dbReference type="AlphaFoldDB" id="A0A1Q5P3Z0"/>
<proteinExistence type="predicted"/>
<accession>A0A1Q5P3Z0</accession>
<evidence type="ECO:0000313" key="2">
    <source>
        <dbReference type="EMBL" id="OKL36891.1"/>
    </source>
</evidence>
<name>A0A1Q5P3Z0_9BACI</name>
<dbReference type="Proteomes" id="UP000186524">
    <property type="component" value="Unassembled WGS sequence"/>
</dbReference>
<feature type="region of interest" description="Disordered" evidence="1">
    <location>
        <begin position="1"/>
        <end position="45"/>
    </location>
</feature>
<comment type="caution">
    <text evidence="2">The sequence shown here is derived from an EMBL/GenBank/DDBJ whole genome shotgun (WGS) entry which is preliminary data.</text>
</comment>
<evidence type="ECO:0000256" key="1">
    <source>
        <dbReference type="SAM" id="MobiDB-lite"/>
    </source>
</evidence>
<protein>
    <submittedName>
        <fullName evidence="2">Uncharacterized protein</fullName>
    </submittedName>
</protein>
<reference evidence="2 3" key="1">
    <citation type="submission" date="2016-12" db="EMBL/GenBank/DDBJ databases">
        <title>Domibacillus sp. SAOS 44 whole genome sequencing.</title>
        <authorList>
            <person name="Verma A."/>
            <person name="Krishnamurthi S."/>
        </authorList>
    </citation>
    <scope>NUCLEOTIDE SEQUENCE [LARGE SCALE GENOMIC DNA]</scope>
    <source>
        <strain evidence="2 3">SAOS 44</strain>
    </source>
</reference>
<dbReference type="EMBL" id="MRWQ01000006">
    <property type="protein sequence ID" value="OKL36891.1"/>
    <property type="molecule type" value="Genomic_DNA"/>
</dbReference>
<organism evidence="2 3">
    <name type="scientific">Domibacillus mangrovi</name>
    <dbReference type="NCBI Taxonomy" id="1714354"/>
    <lineage>
        <taxon>Bacteria</taxon>
        <taxon>Bacillati</taxon>
        <taxon>Bacillota</taxon>
        <taxon>Bacilli</taxon>
        <taxon>Bacillales</taxon>
        <taxon>Bacillaceae</taxon>
        <taxon>Domibacillus</taxon>
    </lineage>
</organism>
<feature type="compositionally biased region" description="Pro residues" evidence="1">
    <location>
        <begin position="1"/>
        <end position="15"/>
    </location>
</feature>